<feature type="region of interest" description="Disordered" evidence="1">
    <location>
        <begin position="79"/>
        <end position="113"/>
    </location>
</feature>
<dbReference type="EMBL" id="JAGTJQ010000008">
    <property type="protein sequence ID" value="KAH7025853.1"/>
    <property type="molecule type" value="Genomic_DNA"/>
</dbReference>
<evidence type="ECO:0000256" key="1">
    <source>
        <dbReference type="SAM" id="MobiDB-lite"/>
    </source>
</evidence>
<protein>
    <submittedName>
        <fullName evidence="2">Uncharacterized protein</fullName>
    </submittedName>
</protein>
<gene>
    <name evidence="2" type="ORF">B0I36DRAFT_329277</name>
</gene>
<dbReference type="RefSeq" id="XP_046009070.1">
    <property type="nucleotide sequence ID" value="XM_046154701.1"/>
</dbReference>
<reference evidence="2" key="1">
    <citation type="journal article" date="2021" name="Nat. Commun.">
        <title>Genetic determinants of endophytism in the Arabidopsis root mycobiome.</title>
        <authorList>
            <person name="Mesny F."/>
            <person name="Miyauchi S."/>
            <person name="Thiergart T."/>
            <person name="Pickel B."/>
            <person name="Atanasova L."/>
            <person name="Karlsson M."/>
            <person name="Huettel B."/>
            <person name="Barry K.W."/>
            <person name="Haridas S."/>
            <person name="Chen C."/>
            <person name="Bauer D."/>
            <person name="Andreopoulos W."/>
            <person name="Pangilinan J."/>
            <person name="LaButti K."/>
            <person name="Riley R."/>
            <person name="Lipzen A."/>
            <person name="Clum A."/>
            <person name="Drula E."/>
            <person name="Henrissat B."/>
            <person name="Kohler A."/>
            <person name="Grigoriev I.V."/>
            <person name="Martin F.M."/>
            <person name="Hacquard S."/>
        </authorList>
    </citation>
    <scope>NUCLEOTIDE SEQUENCE</scope>
    <source>
        <strain evidence="2">MPI-CAGE-CH-0230</strain>
    </source>
</reference>
<keyword evidence="3" id="KW-1185">Reference proteome</keyword>
<dbReference type="AlphaFoldDB" id="A0A9P8Y298"/>
<dbReference type="GeneID" id="70184247"/>
<dbReference type="Proteomes" id="UP000756346">
    <property type="component" value="Unassembled WGS sequence"/>
</dbReference>
<name>A0A9P8Y298_9PEZI</name>
<accession>A0A9P8Y298</accession>
<evidence type="ECO:0000313" key="2">
    <source>
        <dbReference type="EMBL" id="KAH7025853.1"/>
    </source>
</evidence>
<proteinExistence type="predicted"/>
<sequence length="150" mass="15878">MCLLERACSASMAPTCDGSWSSAEKKQRLLIRGSPCRVQLEEEQEGVESPAKQFASHSTARVLVIGQRLCSAISCPCKSARVPSSAGLAGKTRQDKQDNIDGGGGGLGGDQVRDEADVGLRGTLPARGGGTLTCRLGMRCNRDRLWETNA</sequence>
<evidence type="ECO:0000313" key="3">
    <source>
        <dbReference type="Proteomes" id="UP000756346"/>
    </source>
</evidence>
<comment type="caution">
    <text evidence="2">The sequence shown here is derived from an EMBL/GenBank/DDBJ whole genome shotgun (WGS) entry which is preliminary data.</text>
</comment>
<organism evidence="2 3">
    <name type="scientific">Microdochium trichocladiopsis</name>
    <dbReference type="NCBI Taxonomy" id="1682393"/>
    <lineage>
        <taxon>Eukaryota</taxon>
        <taxon>Fungi</taxon>
        <taxon>Dikarya</taxon>
        <taxon>Ascomycota</taxon>
        <taxon>Pezizomycotina</taxon>
        <taxon>Sordariomycetes</taxon>
        <taxon>Xylariomycetidae</taxon>
        <taxon>Xylariales</taxon>
        <taxon>Microdochiaceae</taxon>
        <taxon>Microdochium</taxon>
    </lineage>
</organism>